<dbReference type="Proteomes" id="UP000009352">
    <property type="component" value="Unassembled WGS sequence"/>
</dbReference>
<evidence type="ECO:0000313" key="1">
    <source>
        <dbReference type="EMBL" id="EKS53097.1"/>
    </source>
</evidence>
<dbReference type="EMBL" id="AMQX01000002">
    <property type="protein sequence ID" value="EKS53097.1"/>
    <property type="molecule type" value="Genomic_DNA"/>
</dbReference>
<gene>
    <name evidence="1" type="ORF">LRHMDP3_475</name>
</gene>
<comment type="caution">
    <text evidence="1">The sequence shown here is derived from an EMBL/GenBank/DDBJ whole genome shotgun (WGS) entry which is preliminary data.</text>
</comment>
<organism evidence="1 2">
    <name type="scientific">Lacticaseibacillus rhamnosus LRHMDP3</name>
    <dbReference type="NCBI Taxonomy" id="1203259"/>
    <lineage>
        <taxon>Bacteria</taxon>
        <taxon>Bacillati</taxon>
        <taxon>Bacillota</taxon>
        <taxon>Bacilli</taxon>
        <taxon>Lactobacillales</taxon>
        <taxon>Lactobacillaceae</taxon>
        <taxon>Lacticaseibacillus</taxon>
    </lineage>
</organism>
<proteinExistence type="predicted"/>
<reference evidence="1 2" key="1">
    <citation type="journal article" date="2013" name="Genome Announc.">
        <title>Draft Genome Sequence of Staphylococcus simulans UMC-CNS-990, Isolated from a Case of Chronic Bovine Mastitis.</title>
        <authorList>
            <person name="Calcutt M.J."/>
            <person name="Foecking M.F."/>
            <person name="Hsieh H.Y."/>
            <person name="Perry J."/>
            <person name="Stewart G.C."/>
            <person name="Middleton J.R."/>
        </authorList>
    </citation>
    <scope>NUCLEOTIDE SEQUENCE [LARGE SCALE GENOMIC DNA]</scope>
    <source>
        <strain evidence="1 2">LRHMDP3</strain>
    </source>
</reference>
<name>A0AB33XXI8_LACRH</name>
<protein>
    <submittedName>
        <fullName evidence="1">Uncharacterized protein</fullName>
    </submittedName>
</protein>
<sequence length="47" mass="5448">MTSGVLSEFNAEANNTEELLKLQGVFFDFKLTNILEISYIWMQDLSF</sequence>
<dbReference type="AlphaFoldDB" id="A0AB33XXI8"/>
<accession>A0AB33XXI8</accession>
<evidence type="ECO:0000313" key="2">
    <source>
        <dbReference type="Proteomes" id="UP000009352"/>
    </source>
</evidence>